<protein>
    <recommendedName>
        <fullName evidence="2">F-box domain-containing protein</fullName>
    </recommendedName>
</protein>
<evidence type="ECO:0000259" key="2">
    <source>
        <dbReference type="Pfam" id="PF12937"/>
    </source>
</evidence>
<sequence length="518" mass="58170">MICSKCQRTVLSDLNASTLPPAVSHLMTTNDPPNKHQSSAIDDELARSRANLRSLDIEIAEAQKHLLGLQAKRASLQIFVNELAGLHIRRLPIELLVRVFMLALPRDCPSPLRPEEAPLVLGQVSRLWRDVSRSTPSLWSTIHIQTIQTEEHRDAVLEWLERSRFCPLTVHAQLGDDGLEWDILAGIAARIEHLDIEVVVDKLAQLFSVDGCHRLDALQSLHLEVIYFMESLPFKGIAQIDLGTRAPRLARIHVGPDLTLQRLVLPSIQITICNLGVDDNTSFTLFLQEAVNLVDCTITIDSFNVDVSPRSPVRHTTLEKLAIQVSPRWHSNVLGSILPCLDLPSLREFQWDHIDGIHQYQLALEWPITIFLDFLSRSGCTLSKLWINSGPTEEHILRYLLEVPSVVDLEISPELLLGDSPRKLMRALTLGSQSGPEGKYLVPNLEHLTIRGRWRECDEMVQAIESRFSAAGDAAEGRRLKRVILASGLVRDNRLGHTQERLDKCVKDGLLYGIAAFH</sequence>
<organism evidence="3 4">
    <name type="scientific">Athelia psychrophila</name>
    <dbReference type="NCBI Taxonomy" id="1759441"/>
    <lineage>
        <taxon>Eukaryota</taxon>
        <taxon>Fungi</taxon>
        <taxon>Dikarya</taxon>
        <taxon>Basidiomycota</taxon>
        <taxon>Agaricomycotina</taxon>
        <taxon>Agaricomycetes</taxon>
        <taxon>Agaricomycetidae</taxon>
        <taxon>Atheliales</taxon>
        <taxon>Atheliaceae</taxon>
        <taxon>Athelia</taxon>
    </lineage>
</organism>
<gene>
    <name evidence="3" type="ORF">FIBSPDRAFT_1055056</name>
</gene>
<keyword evidence="4" id="KW-1185">Reference proteome</keyword>
<name>A0A167UD82_9AGAM</name>
<reference evidence="3 4" key="1">
    <citation type="journal article" date="2016" name="Mol. Biol. Evol.">
        <title>Comparative Genomics of Early-Diverging Mushroom-Forming Fungi Provides Insights into the Origins of Lignocellulose Decay Capabilities.</title>
        <authorList>
            <person name="Nagy L.G."/>
            <person name="Riley R."/>
            <person name="Tritt A."/>
            <person name="Adam C."/>
            <person name="Daum C."/>
            <person name="Floudas D."/>
            <person name="Sun H."/>
            <person name="Yadav J.S."/>
            <person name="Pangilinan J."/>
            <person name="Larsson K.H."/>
            <person name="Matsuura K."/>
            <person name="Barry K."/>
            <person name="Labutti K."/>
            <person name="Kuo R."/>
            <person name="Ohm R.A."/>
            <person name="Bhattacharya S.S."/>
            <person name="Shirouzu T."/>
            <person name="Yoshinaga Y."/>
            <person name="Martin F.M."/>
            <person name="Grigoriev I.V."/>
            <person name="Hibbett D.S."/>
        </authorList>
    </citation>
    <scope>NUCLEOTIDE SEQUENCE [LARGE SCALE GENOMIC DNA]</scope>
    <source>
        <strain evidence="3 4">CBS 109695</strain>
    </source>
</reference>
<dbReference type="AlphaFoldDB" id="A0A167UD82"/>
<keyword evidence="1" id="KW-0175">Coiled coil</keyword>
<dbReference type="Proteomes" id="UP000076532">
    <property type="component" value="Unassembled WGS sequence"/>
</dbReference>
<evidence type="ECO:0000313" key="3">
    <source>
        <dbReference type="EMBL" id="KZP03829.1"/>
    </source>
</evidence>
<dbReference type="InterPro" id="IPR001810">
    <property type="entry name" value="F-box_dom"/>
</dbReference>
<evidence type="ECO:0000313" key="4">
    <source>
        <dbReference type="Proteomes" id="UP000076532"/>
    </source>
</evidence>
<evidence type="ECO:0000256" key="1">
    <source>
        <dbReference type="SAM" id="Coils"/>
    </source>
</evidence>
<dbReference type="EMBL" id="KV417996">
    <property type="protein sequence ID" value="KZP03829.1"/>
    <property type="molecule type" value="Genomic_DNA"/>
</dbReference>
<dbReference type="Gene3D" id="1.20.1280.50">
    <property type="match status" value="1"/>
</dbReference>
<feature type="coiled-coil region" evidence="1">
    <location>
        <begin position="45"/>
        <end position="72"/>
    </location>
</feature>
<dbReference type="Pfam" id="PF12937">
    <property type="entry name" value="F-box-like"/>
    <property type="match status" value="1"/>
</dbReference>
<proteinExistence type="predicted"/>
<accession>A0A167UD82</accession>
<feature type="domain" description="F-box" evidence="2">
    <location>
        <begin position="88"/>
        <end position="144"/>
    </location>
</feature>
<dbReference type="OrthoDB" id="3139566at2759"/>